<dbReference type="AlphaFoldDB" id="A0AAX1NDM8"/>
<evidence type="ECO:0000259" key="2">
    <source>
        <dbReference type="Pfam" id="PF00884"/>
    </source>
</evidence>
<comment type="PTM">
    <text evidence="1">The conversion to 3-oxoalanine (also known as C-formylglycine, FGly), of a serine or cysteine residue in prokaryotes and of a cysteine residue in eukaryotes, is critical for catalytic activity.</text>
</comment>
<dbReference type="KEGG" id="fya:KMW28_21875"/>
<dbReference type="CDD" id="cd16027">
    <property type="entry name" value="SGSH"/>
    <property type="match status" value="1"/>
</dbReference>
<gene>
    <name evidence="3" type="ORF">KMW28_21875</name>
</gene>
<dbReference type="Gene3D" id="3.40.720.10">
    <property type="entry name" value="Alkaline Phosphatase, subunit A"/>
    <property type="match status" value="1"/>
</dbReference>
<organism evidence="3 4">
    <name type="scientific">Flammeovirga yaeyamensis</name>
    <dbReference type="NCBI Taxonomy" id="367791"/>
    <lineage>
        <taxon>Bacteria</taxon>
        <taxon>Pseudomonadati</taxon>
        <taxon>Bacteroidota</taxon>
        <taxon>Cytophagia</taxon>
        <taxon>Cytophagales</taxon>
        <taxon>Flammeovirgaceae</taxon>
        <taxon>Flammeovirga</taxon>
    </lineage>
</organism>
<feature type="domain" description="Sulfatase N-terminal" evidence="2">
    <location>
        <begin position="39"/>
        <end position="331"/>
    </location>
</feature>
<proteinExistence type="predicted"/>
<dbReference type="SUPFAM" id="SSF53649">
    <property type="entry name" value="Alkaline phosphatase-like"/>
    <property type="match status" value="1"/>
</dbReference>
<dbReference type="PANTHER" id="PTHR43751">
    <property type="entry name" value="SULFATASE"/>
    <property type="match status" value="1"/>
</dbReference>
<dbReference type="PANTHER" id="PTHR43751:SF1">
    <property type="entry name" value="SULFATASE ATSG-RELATED"/>
    <property type="match status" value="1"/>
</dbReference>
<evidence type="ECO:0000313" key="4">
    <source>
        <dbReference type="Proteomes" id="UP000678679"/>
    </source>
</evidence>
<evidence type="ECO:0000256" key="1">
    <source>
        <dbReference type="PIRSR" id="PIRSR600917-52"/>
    </source>
</evidence>
<dbReference type="RefSeq" id="WP_169662246.1">
    <property type="nucleotide sequence ID" value="NZ_CP076133.1"/>
</dbReference>
<dbReference type="InterPro" id="IPR000917">
    <property type="entry name" value="Sulfatase_N"/>
</dbReference>
<evidence type="ECO:0000313" key="3">
    <source>
        <dbReference type="EMBL" id="QWG05076.1"/>
    </source>
</evidence>
<dbReference type="Pfam" id="PF00884">
    <property type="entry name" value="Sulfatase"/>
    <property type="match status" value="1"/>
</dbReference>
<accession>A0AAX1NDM8</accession>
<dbReference type="EMBL" id="CP076133">
    <property type="protein sequence ID" value="QWG05076.1"/>
    <property type="molecule type" value="Genomic_DNA"/>
</dbReference>
<reference evidence="3 4" key="1">
    <citation type="submission" date="2021-05" db="EMBL/GenBank/DDBJ databases">
        <title>Comparative genomic studies on the polysaccharide-degrading batcterial strains of the Flammeovirga genus.</title>
        <authorList>
            <person name="Zewei F."/>
            <person name="Zheng Z."/>
            <person name="Yu L."/>
            <person name="Ruyue G."/>
            <person name="Yanhong M."/>
            <person name="Yuanyuan C."/>
            <person name="Jingyan G."/>
            <person name="Wenjun H."/>
        </authorList>
    </citation>
    <scope>NUCLEOTIDE SEQUENCE [LARGE SCALE GENOMIC DNA]</scope>
    <source>
        <strain evidence="3 4">NBRC:100898</strain>
    </source>
</reference>
<dbReference type="InterPro" id="IPR017850">
    <property type="entry name" value="Alkaline_phosphatase_core_sf"/>
</dbReference>
<sequence length="523" mass="60566">MTLLHIHKDKWKPKFITFILLAVFTFSCNKTKTFQHARPNILFCIADDAGMFMSAYGSKFVNTPSFDKVAKNGLLFMNAYTPIAASGPSRSVVLTGRNPWELEQAGREGVVFPSKFKTYVEALNEQGYLVGYTGRSWDAGDPGIMNNQPRKLTGKSFNKFKMIPPTQSISSDDYSKNFEYFLSQQKENEPWAFWYGSREPHRNYTFRSGVNVGGKSLSDIKKKDIYKFLPDNDTTRHDLLDYATEMEYSDHHLGKMLDLLHKTNQLDNTIVIVTSDNGIPFPRVKGMEYERSIHLPLAIMWGKGINNPGRVINDYISFTDIAPTILEVANISSKSKMEEMSGKSFTDIFYTDREGWIDSDRNYILIGKEKNHINQFSENDYPVRGLVMDNYLYLQNYKNNNLLQIPARSSKIAREINPTYEWILKQKMENLHNNYWDWAHSTPEKIELYDIHKDPDCLNNLSKLSAYQKQINLMSELMTEKLKKQNDPRMLKQENNLKEDPKSQHLTLLRISNDSNRVTAEYF</sequence>
<feature type="modified residue" description="3-oxoalanine (Ser)" evidence="1">
    <location>
        <position position="86"/>
    </location>
</feature>
<dbReference type="GO" id="GO:0016787">
    <property type="term" value="F:hydrolase activity"/>
    <property type="evidence" value="ECO:0007669"/>
    <property type="project" value="UniProtKB-KW"/>
</dbReference>
<dbReference type="InterPro" id="IPR052701">
    <property type="entry name" value="GAG_Ulvan_Degrading_Sulfatases"/>
</dbReference>
<dbReference type="Proteomes" id="UP000678679">
    <property type="component" value="Chromosome 2"/>
</dbReference>
<name>A0AAX1NDM8_9BACT</name>
<protein>
    <submittedName>
        <fullName evidence="3">Sulfatase-like hydrolase/transferase</fullName>
    </submittedName>
</protein>
<keyword evidence="4" id="KW-1185">Reference proteome</keyword>
<keyword evidence="3" id="KW-0378">Hydrolase</keyword>